<gene>
    <name evidence="2" type="ORF">C5749_15925</name>
</gene>
<evidence type="ECO:0000313" key="3">
    <source>
        <dbReference type="Proteomes" id="UP000238642"/>
    </source>
</evidence>
<dbReference type="InterPro" id="IPR039437">
    <property type="entry name" value="FrzH/put_lumazine-bd"/>
</dbReference>
<dbReference type="Gene3D" id="3.10.450.50">
    <property type="match status" value="1"/>
</dbReference>
<evidence type="ECO:0008006" key="4">
    <source>
        <dbReference type="Google" id="ProtNLM"/>
    </source>
</evidence>
<dbReference type="RefSeq" id="WP_105727217.1">
    <property type="nucleotide sequence ID" value="NZ_PVBS01000003.1"/>
</dbReference>
<accession>A0A2S9JI74</accession>
<sequence>MKTTLKTIAAALIMVTSLSSFASTKANPLKDVESNMVIGTYLEAVTVGSIDLNKFLFADDFEYRNVNNNDRAGKKEYIKFLKANKNRQYNCKSNYEILSQDGKVCMAKATMVFDNFTRVDYITLNQGKDGWKVSKVETTYP</sequence>
<dbReference type="Proteomes" id="UP000238642">
    <property type="component" value="Unassembled WGS sequence"/>
</dbReference>
<reference evidence="2 3" key="1">
    <citation type="submission" date="2018-02" db="EMBL/GenBank/DDBJ databases">
        <title>The draft genome of Sphingobacterium gobiense H7.</title>
        <authorList>
            <person name="Li L."/>
            <person name="Liu L."/>
            <person name="Zhang X."/>
            <person name="Wang T."/>
            <person name="Liang L."/>
        </authorList>
    </citation>
    <scope>NUCLEOTIDE SEQUENCE [LARGE SCALE GENOMIC DNA]</scope>
    <source>
        <strain evidence="2 3">ACCC 05757</strain>
    </source>
</reference>
<protein>
    <recommendedName>
        <fullName evidence="4">Nuclear transport factor 2 family protein</fullName>
    </recommendedName>
</protein>
<feature type="chain" id="PRO_5015593402" description="Nuclear transport factor 2 family protein" evidence="1">
    <location>
        <begin position="23"/>
        <end position="141"/>
    </location>
</feature>
<dbReference type="OrthoDB" id="764454at2"/>
<dbReference type="AlphaFoldDB" id="A0A2S9JI74"/>
<organism evidence="2 3">
    <name type="scientific">Sphingobacterium gobiense</name>
    <dbReference type="NCBI Taxonomy" id="1382456"/>
    <lineage>
        <taxon>Bacteria</taxon>
        <taxon>Pseudomonadati</taxon>
        <taxon>Bacteroidota</taxon>
        <taxon>Sphingobacteriia</taxon>
        <taxon>Sphingobacteriales</taxon>
        <taxon>Sphingobacteriaceae</taxon>
        <taxon>Sphingobacterium</taxon>
    </lineage>
</organism>
<comment type="caution">
    <text evidence="2">The sequence shown here is derived from an EMBL/GenBank/DDBJ whole genome shotgun (WGS) entry which is preliminary data.</text>
</comment>
<evidence type="ECO:0000256" key="1">
    <source>
        <dbReference type="SAM" id="SignalP"/>
    </source>
</evidence>
<evidence type="ECO:0000313" key="2">
    <source>
        <dbReference type="EMBL" id="PRD52707.1"/>
    </source>
</evidence>
<dbReference type="Pfam" id="PF12893">
    <property type="entry name" value="Lumazine_bd_2"/>
    <property type="match status" value="1"/>
</dbReference>
<dbReference type="SUPFAM" id="SSF54427">
    <property type="entry name" value="NTF2-like"/>
    <property type="match status" value="1"/>
</dbReference>
<keyword evidence="3" id="KW-1185">Reference proteome</keyword>
<keyword evidence="1" id="KW-0732">Signal</keyword>
<name>A0A2S9JI74_9SPHI</name>
<dbReference type="EMBL" id="PVBS01000003">
    <property type="protein sequence ID" value="PRD52707.1"/>
    <property type="molecule type" value="Genomic_DNA"/>
</dbReference>
<proteinExistence type="predicted"/>
<dbReference type="InterPro" id="IPR032710">
    <property type="entry name" value="NTF2-like_dom_sf"/>
</dbReference>
<feature type="signal peptide" evidence="1">
    <location>
        <begin position="1"/>
        <end position="22"/>
    </location>
</feature>